<evidence type="ECO:0000256" key="10">
    <source>
        <dbReference type="ARBA" id="ARBA00022989"/>
    </source>
</evidence>
<evidence type="ECO:0000256" key="1">
    <source>
        <dbReference type="ARBA" id="ARBA00000085"/>
    </source>
</evidence>
<accession>A0A4D7CSU1</accession>
<dbReference type="PANTHER" id="PTHR24421:SF37">
    <property type="entry name" value="SENSOR HISTIDINE KINASE NARS"/>
    <property type="match status" value="1"/>
</dbReference>
<keyword evidence="4" id="KW-0597">Phosphoprotein</keyword>
<evidence type="ECO:0000313" key="18">
    <source>
        <dbReference type="Proteomes" id="UP000298615"/>
    </source>
</evidence>
<dbReference type="InterPro" id="IPR036890">
    <property type="entry name" value="HATPase_C_sf"/>
</dbReference>
<dbReference type="Pfam" id="PF07730">
    <property type="entry name" value="HisKA_3"/>
    <property type="match status" value="1"/>
</dbReference>
<evidence type="ECO:0000259" key="16">
    <source>
        <dbReference type="PROSITE" id="PS50109"/>
    </source>
</evidence>
<dbReference type="InterPro" id="IPR003594">
    <property type="entry name" value="HATPase_dom"/>
</dbReference>
<dbReference type="CDD" id="cd16917">
    <property type="entry name" value="HATPase_UhpB-NarQ-NarX-like"/>
    <property type="match status" value="1"/>
</dbReference>
<keyword evidence="9 13" id="KW-0067">ATP-binding</keyword>
<keyword evidence="5 13" id="KW-0808">Transferase</keyword>
<keyword evidence="10 15" id="KW-1133">Transmembrane helix</keyword>
<name>A0A4D7CSU1_9ENTE</name>
<reference evidence="17 18" key="1">
    <citation type="submission" date="2019-04" db="EMBL/GenBank/DDBJ databases">
        <title>Vagococcus sp. nov., isolated from faeces of yaks (Bos grunniens).</title>
        <authorList>
            <person name="Ge Y."/>
        </authorList>
    </citation>
    <scope>NUCLEOTIDE SEQUENCE [LARGE SCALE GENOMIC DNA]</scope>
    <source>
        <strain evidence="17 18">MN-17</strain>
    </source>
</reference>
<dbReference type="SMART" id="SM00387">
    <property type="entry name" value="HATPase_c"/>
    <property type="match status" value="1"/>
</dbReference>
<evidence type="ECO:0000256" key="11">
    <source>
        <dbReference type="ARBA" id="ARBA00023012"/>
    </source>
</evidence>
<dbReference type="InterPro" id="IPR050482">
    <property type="entry name" value="Sensor_HK_TwoCompSys"/>
</dbReference>
<evidence type="ECO:0000256" key="7">
    <source>
        <dbReference type="ARBA" id="ARBA00022741"/>
    </source>
</evidence>
<dbReference type="InterPro" id="IPR005467">
    <property type="entry name" value="His_kinase_dom"/>
</dbReference>
<sequence>MKNKTNYLFLFIYIFLFTFIILLFTSFIVLTSMGRKLWMKALFDLSVSIIPLFFFLMLMSLLIALVITIVSYFIQRKQYFEIEEKIEQLARGNYDHQVFIADEQDGYLEDELSLHIESLRKQMSEMSKELQVLSSRPYLVEGESKEEILRTERHRLARELHDSVSQQLFAASMMLSALVEYTKKNQGDEKLMKQLDTIEDIINASQSEMRALLLHLRPINLEGKSLQKGIEQLLRELQTKINIELVWDIQDIPLPTTVEDNLFRIIQELFSNTLRHAKAKRLEVYMKKQEEMLSLRVIDDGVGFDTSQSKVGSYGLTNIRERVNQMGGTCKIISFKNKGTSIDIRVPVVGESVIND</sequence>
<proteinExistence type="predicted"/>
<feature type="coiled-coil region" evidence="14">
    <location>
        <begin position="109"/>
        <end position="136"/>
    </location>
</feature>
<keyword evidence="6 15" id="KW-0812">Transmembrane</keyword>
<dbReference type="Proteomes" id="UP000298615">
    <property type="component" value="Chromosome"/>
</dbReference>
<evidence type="ECO:0000256" key="5">
    <source>
        <dbReference type="ARBA" id="ARBA00022679"/>
    </source>
</evidence>
<evidence type="ECO:0000256" key="9">
    <source>
        <dbReference type="ARBA" id="ARBA00022840"/>
    </source>
</evidence>
<evidence type="ECO:0000256" key="6">
    <source>
        <dbReference type="ARBA" id="ARBA00022692"/>
    </source>
</evidence>
<dbReference type="GO" id="GO:0005886">
    <property type="term" value="C:plasma membrane"/>
    <property type="evidence" value="ECO:0007669"/>
    <property type="project" value="UniProtKB-SubCell"/>
</dbReference>
<comment type="subcellular location">
    <subcellularLocation>
        <location evidence="2 13">Cell membrane</location>
        <topology evidence="2 13">Multi-pass membrane protein</topology>
    </subcellularLocation>
</comment>
<evidence type="ECO:0000256" key="14">
    <source>
        <dbReference type="SAM" id="Coils"/>
    </source>
</evidence>
<keyword evidence="8 13" id="KW-0418">Kinase</keyword>
<dbReference type="RefSeq" id="WP_136952862.1">
    <property type="nucleotide sequence ID" value="NZ_CP039712.1"/>
</dbReference>
<keyword evidence="12 13" id="KW-0472">Membrane</keyword>
<evidence type="ECO:0000256" key="2">
    <source>
        <dbReference type="ARBA" id="ARBA00004651"/>
    </source>
</evidence>
<evidence type="ECO:0000256" key="8">
    <source>
        <dbReference type="ARBA" id="ARBA00022777"/>
    </source>
</evidence>
<keyword evidence="14" id="KW-0175">Coiled coil</keyword>
<feature type="transmembrane region" description="Helical" evidence="15">
    <location>
        <begin position="49"/>
        <end position="74"/>
    </location>
</feature>
<feature type="transmembrane region" description="Helical" evidence="15">
    <location>
        <begin position="7"/>
        <end position="29"/>
    </location>
</feature>
<dbReference type="GO" id="GO:0000155">
    <property type="term" value="F:phosphorelay sensor kinase activity"/>
    <property type="evidence" value="ECO:0007669"/>
    <property type="project" value="UniProtKB-UniRule"/>
</dbReference>
<keyword evidence="3 13" id="KW-1003">Cell membrane</keyword>
<evidence type="ECO:0000256" key="3">
    <source>
        <dbReference type="ARBA" id="ARBA00022475"/>
    </source>
</evidence>
<dbReference type="SUPFAM" id="SSF55874">
    <property type="entry name" value="ATPase domain of HSP90 chaperone/DNA topoisomerase II/histidine kinase"/>
    <property type="match status" value="1"/>
</dbReference>
<comment type="catalytic activity">
    <reaction evidence="1 13">
        <text>ATP + protein L-histidine = ADP + protein N-phospho-L-histidine.</text>
        <dbReference type="EC" id="2.7.13.3"/>
    </reaction>
</comment>
<keyword evidence="7 13" id="KW-0547">Nucleotide-binding</keyword>
<gene>
    <name evidence="17" type="ORF">FA707_03195</name>
</gene>
<dbReference type="InterPro" id="IPR011712">
    <property type="entry name" value="Sig_transdc_His_kin_sub3_dim/P"/>
</dbReference>
<dbReference type="InterPro" id="IPR017202">
    <property type="entry name" value="LiaS/VraS"/>
</dbReference>
<dbReference type="EMBL" id="CP039712">
    <property type="protein sequence ID" value="QCI86024.1"/>
    <property type="molecule type" value="Genomic_DNA"/>
</dbReference>
<protein>
    <recommendedName>
        <fullName evidence="13">Sensor histidine kinase</fullName>
        <ecNumber evidence="13">2.7.13.3</ecNumber>
    </recommendedName>
</protein>
<evidence type="ECO:0000256" key="12">
    <source>
        <dbReference type="ARBA" id="ARBA00023136"/>
    </source>
</evidence>
<keyword evidence="11 13" id="KW-0902">Two-component regulatory system</keyword>
<evidence type="ECO:0000313" key="17">
    <source>
        <dbReference type="EMBL" id="QCI86024.1"/>
    </source>
</evidence>
<evidence type="ECO:0000256" key="13">
    <source>
        <dbReference type="PIRNR" id="PIRNR037431"/>
    </source>
</evidence>
<dbReference type="Gene3D" id="1.20.5.1930">
    <property type="match status" value="1"/>
</dbReference>
<evidence type="ECO:0000256" key="15">
    <source>
        <dbReference type="SAM" id="Phobius"/>
    </source>
</evidence>
<dbReference type="PANTHER" id="PTHR24421">
    <property type="entry name" value="NITRATE/NITRITE SENSOR PROTEIN NARX-RELATED"/>
    <property type="match status" value="1"/>
</dbReference>
<dbReference type="Pfam" id="PF02518">
    <property type="entry name" value="HATPase_c"/>
    <property type="match status" value="1"/>
</dbReference>
<evidence type="ECO:0000256" key="4">
    <source>
        <dbReference type="ARBA" id="ARBA00022553"/>
    </source>
</evidence>
<dbReference type="EC" id="2.7.13.3" evidence="13"/>
<dbReference type="AlphaFoldDB" id="A0A4D7CSU1"/>
<dbReference type="PIRSF" id="PIRSF037431">
    <property type="entry name" value="STHK_LiaS"/>
    <property type="match status" value="1"/>
</dbReference>
<dbReference type="GO" id="GO:0005524">
    <property type="term" value="F:ATP binding"/>
    <property type="evidence" value="ECO:0007669"/>
    <property type="project" value="UniProtKB-UniRule"/>
</dbReference>
<dbReference type="PROSITE" id="PS50109">
    <property type="entry name" value="HIS_KIN"/>
    <property type="match status" value="1"/>
</dbReference>
<dbReference type="Gene3D" id="3.30.565.10">
    <property type="entry name" value="Histidine kinase-like ATPase, C-terminal domain"/>
    <property type="match status" value="1"/>
</dbReference>
<dbReference type="KEGG" id="vao:FA707_03195"/>
<dbReference type="GO" id="GO:0046983">
    <property type="term" value="F:protein dimerization activity"/>
    <property type="evidence" value="ECO:0007669"/>
    <property type="project" value="InterPro"/>
</dbReference>
<feature type="domain" description="Histidine kinase" evidence="16">
    <location>
        <begin position="155"/>
        <end position="350"/>
    </location>
</feature>
<keyword evidence="18" id="KW-1185">Reference proteome</keyword>
<organism evidence="17 18">
    <name type="scientific">Vagococcus zengguangii</name>
    <dbReference type="NCBI Taxonomy" id="2571750"/>
    <lineage>
        <taxon>Bacteria</taxon>
        <taxon>Bacillati</taxon>
        <taxon>Bacillota</taxon>
        <taxon>Bacilli</taxon>
        <taxon>Lactobacillales</taxon>
        <taxon>Enterococcaceae</taxon>
        <taxon>Vagococcus</taxon>
    </lineage>
</organism>